<dbReference type="Gene3D" id="3.30.720.110">
    <property type="match status" value="1"/>
</dbReference>
<evidence type="ECO:0000313" key="3">
    <source>
        <dbReference type="Proteomes" id="UP000183447"/>
    </source>
</evidence>
<dbReference type="RefSeq" id="WP_072338610.1">
    <property type="nucleotide sequence ID" value="NZ_FPKU01000001.1"/>
</dbReference>
<sequence>MSYKPQGYTALSPYIIVDDAGPALAFIKAVFGADPLMVHRTAAGRIGHCEIRIDDTIVMLGEAPGAGAINLHVYVPDLDAAFARALAAGGTVVQPLDDKGDGDRRGGVRDGSGTTWWLAETVTPR</sequence>
<dbReference type="SUPFAM" id="SSF54593">
    <property type="entry name" value="Glyoxalase/Bleomycin resistance protein/Dihydroxybiphenyl dioxygenase"/>
    <property type="match status" value="1"/>
</dbReference>
<proteinExistence type="predicted"/>
<organism evidence="2 3">
    <name type="scientific">Devosia enhydra</name>
    <dbReference type="NCBI Taxonomy" id="665118"/>
    <lineage>
        <taxon>Bacteria</taxon>
        <taxon>Pseudomonadati</taxon>
        <taxon>Pseudomonadota</taxon>
        <taxon>Alphaproteobacteria</taxon>
        <taxon>Hyphomicrobiales</taxon>
        <taxon>Devosiaceae</taxon>
        <taxon>Devosia</taxon>
    </lineage>
</organism>
<dbReference type="PROSITE" id="PS51819">
    <property type="entry name" value="VOC"/>
    <property type="match status" value="1"/>
</dbReference>
<evidence type="ECO:0000259" key="1">
    <source>
        <dbReference type="PROSITE" id="PS51819"/>
    </source>
</evidence>
<protein>
    <submittedName>
        <fullName evidence="2">Uncharacterized conserved protein PhnB, glyoxalase superfamily</fullName>
    </submittedName>
</protein>
<dbReference type="Gene3D" id="3.30.720.120">
    <property type="match status" value="1"/>
</dbReference>
<feature type="domain" description="VOC" evidence="1">
    <location>
        <begin position="7"/>
        <end position="121"/>
    </location>
</feature>
<dbReference type="Pfam" id="PF00903">
    <property type="entry name" value="Glyoxalase"/>
    <property type="match status" value="1"/>
</dbReference>
<dbReference type="PANTHER" id="PTHR34109:SF1">
    <property type="entry name" value="VOC DOMAIN-CONTAINING PROTEIN"/>
    <property type="match status" value="1"/>
</dbReference>
<dbReference type="InterPro" id="IPR037523">
    <property type="entry name" value="VOC_core"/>
</dbReference>
<gene>
    <name evidence="2" type="ORF">SAMN02983003_0263</name>
</gene>
<dbReference type="STRING" id="665118.SAMN02983003_0263"/>
<dbReference type="Proteomes" id="UP000183447">
    <property type="component" value="Unassembled WGS sequence"/>
</dbReference>
<dbReference type="InterPro" id="IPR029068">
    <property type="entry name" value="Glyas_Bleomycin-R_OHBP_Dase"/>
</dbReference>
<dbReference type="PANTHER" id="PTHR34109">
    <property type="entry name" value="BNAUNNG04460D PROTEIN-RELATED"/>
    <property type="match status" value="1"/>
</dbReference>
<dbReference type="OrthoDB" id="9795306at2"/>
<keyword evidence="3" id="KW-1185">Reference proteome</keyword>
<dbReference type="EMBL" id="FPKU01000001">
    <property type="protein sequence ID" value="SFZ81012.1"/>
    <property type="molecule type" value="Genomic_DNA"/>
</dbReference>
<name>A0A1K2HU79_9HYPH</name>
<dbReference type="AlphaFoldDB" id="A0A1K2HU79"/>
<reference evidence="2 3" key="1">
    <citation type="submission" date="2016-11" db="EMBL/GenBank/DDBJ databases">
        <authorList>
            <person name="Jaros S."/>
            <person name="Januszkiewicz K."/>
            <person name="Wedrychowicz H."/>
        </authorList>
    </citation>
    <scope>NUCLEOTIDE SEQUENCE [LARGE SCALE GENOMIC DNA]</scope>
    <source>
        <strain evidence="2 3">ATCC 23634</strain>
    </source>
</reference>
<evidence type="ECO:0000313" key="2">
    <source>
        <dbReference type="EMBL" id="SFZ81012.1"/>
    </source>
</evidence>
<dbReference type="InterPro" id="IPR004360">
    <property type="entry name" value="Glyas_Fos-R_dOase_dom"/>
</dbReference>
<accession>A0A1K2HU79</accession>